<dbReference type="OrthoDB" id="66881at2759"/>
<dbReference type="InterPro" id="IPR036188">
    <property type="entry name" value="FAD/NAD-bd_sf"/>
</dbReference>
<reference evidence="7 8" key="1">
    <citation type="submission" date="2015-10" db="EMBL/GenBank/DDBJ databases">
        <title>Full genome of DAOMC 229536 Phialocephala scopiformis, a fungal endophyte of spruce producing the potent anti-insectan compound rugulosin.</title>
        <authorList>
            <consortium name="DOE Joint Genome Institute"/>
            <person name="Walker A.K."/>
            <person name="Frasz S.L."/>
            <person name="Seifert K.A."/>
            <person name="Miller J.D."/>
            <person name="Mondo S.J."/>
            <person name="Labutti K."/>
            <person name="Lipzen A."/>
            <person name="Dockter R."/>
            <person name="Kennedy M."/>
            <person name="Grigoriev I.V."/>
            <person name="Spatafora J.W."/>
        </authorList>
    </citation>
    <scope>NUCLEOTIDE SEQUENCE [LARGE SCALE GENOMIC DNA]</scope>
    <source>
        <strain evidence="7 8">CBS 120377</strain>
    </source>
</reference>
<evidence type="ECO:0000256" key="5">
    <source>
        <dbReference type="ARBA" id="ARBA00023002"/>
    </source>
</evidence>
<evidence type="ECO:0000256" key="2">
    <source>
        <dbReference type="ARBA" id="ARBA00022630"/>
    </source>
</evidence>
<dbReference type="GO" id="GO:0004499">
    <property type="term" value="F:N,N-dimethylaniline monooxygenase activity"/>
    <property type="evidence" value="ECO:0007669"/>
    <property type="project" value="InterPro"/>
</dbReference>
<dbReference type="RefSeq" id="XP_018062076.1">
    <property type="nucleotide sequence ID" value="XM_018216331.1"/>
</dbReference>
<keyword evidence="6" id="KW-0812">Transmembrane</keyword>
<keyword evidence="8" id="KW-1185">Reference proteome</keyword>
<dbReference type="InterPro" id="IPR050346">
    <property type="entry name" value="FMO-like"/>
</dbReference>
<keyword evidence="3" id="KW-0274">FAD</keyword>
<dbReference type="EMBL" id="KQ947438">
    <property type="protein sequence ID" value="KUJ07721.1"/>
    <property type="molecule type" value="Genomic_DNA"/>
</dbReference>
<keyword evidence="4" id="KW-0521">NADP</keyword>
<comment type="similarity">
    <text evidence="1">Belongs to the FMO family.</text>
</comment>
<dbReference type="Proteomes" id="UP000070700">
    <property type="component" value="Unassembled WGS sequence"/>
</dbReference>
<dbReference type="GO" id="GO:0050661">
    <property type="term" value="F:NADP binding"/>
    <property type="evidence" value="ECO:0007669"/>
    <property type="project" value="InterPro"/>
</dbReference>
<keyword evidence="6" id="KW-0472">Membrane</keyword>
<dbReference type="PANTHER" id="PTHR23023">
    <property type="entry name" value="DIMETHYLANILINE MONOOXYGENASE"/>
    <property type="match status" value="1"/>
</dbReference>
<dbReference type="Gene3D" id="3.50.50.60">
    <property type="entry name" value="FAD/NAD(P)-binding domain"/>
    <property type="match status" value="2"/>
</dbReference>
<organism evidence="7 8">
    <name type="scientific">Mollisia scopiformis</name>
    <name type="common">Conifer needle endophyte fungus</name>
    <name type="synonym">Phialocephala scopiformis</name>
    <dbReference type="NCBI Taxonomy" id="149040"/>
    <lineage>
        <taxon>Eukaryota</taxon>
        <taxon>Fungi</taxon>
        <taxon>Dikarya</taxon>
        <taxon>Ascomycota</taxon>
        <taxon>Pezizomycotina</taxon>
        <taxon>Leotiomycetes</taxon>
        <taxon>Helotiales</taxon>
        <taxon>Mollisiaceae</taxon>
        <taxon>Mollisia</taxon>
    </lineage>
</organism>
<protein>
    <submittedName>
        <fullName evidence="7">FAD/NAD(P)-binding domain-containing protein</fullName>
    </submittedName>
</protein>
<sequence length="503" mass="56490">MSSSQTDIIDSSIRLEKVKNVVVIGAGISGIVTTAHLLRIGLNVTVIERADKVGGAWNYSPQPDPDPPFPSMRPPTPELQQSCVEGLSLQDMKSRFAPPGPVYASMKSRNSAAVMQTSLLGWPEGTEDYMGHEKVLAYLQDLACVYHVNERARFSTRVESVAKRESDDRWLVQTCELIRTTIGYTLKRDTCEFDAVVVATGRYNVPRVPDIPGLSTWKQEFPSRVSHSRQYRTPDRFCNKIVLVIGGFISSLEITNDLTSNGAKVYHSAKDTMFDFRDRVDHENAEKVPMVGKFTITSEDVPTPRLLDDDSPIPGRVILESGRVLEHIHHVIIATGYLCSYPFLGPTLEAPSMPLQDADEKVIITADYRTVHNLHEDIFYIPDPTLAFIGVSHFASTFSLYDFQAQVLATVFAGRVRLPSQPAMEVEQMRRKSRVLPGTFLNSIFLLDDFVIRRLLEWVNQDLVAGGFEALRGPDPKWRDEFKVLRENARPLLGKFQDNYLSS</sequence>
<evidence type="ECO:0000256" key="3">
    <source>
        <dbReference type="ARBA" id="ARBA00022827"/>
    </source>
</evidence>
<feature type="transmembrane region" description="Helical" evidence="6">
    <location>
        <begin position="21"/>
        <end position="42"/>
    </location>
</feature>
<dbReference type="AlphaFoldDB" id="A0A132B5V5"/>
<keyword evidence="6" id="KW-1133">Transmembrane helix</keyword>
<accession>A0A132B5V5</accession>
<keyword evidence="5" id="KW-0560">Oxidoreductase</keyword>
<dbReference type="InterPro" id="IPR020946">
    <property type="entry name" value="Flavin_mOase-like"/>
</dbReference>
<evidence type="ECO:0000313" key="8">
    <source>
        <dbReference type="Proteomes" id="UP000070700"/>
    </source>
</evidence>
<dbReference type="Pfam" id="PF00743">
    <property type="entry name" value="FMO-like"/>
    <property type="match status" value="2"/>
</dbReference>
<dbReference type="GeneID" id="28826057"/>
<dbReference type="InParanoid" id="A0A132B5V5"/>
<dbReference type="PIRSF" id="PIRSF000332">
    <property type="entry name" value="FMO"/>
    <property type="match status" value="1"/>
</dbReference>
<dbReference type="Pfam" id="PF13450">
    <property type="entry name" value="NAD_binding_8"/>
    <property type="match status" value="1"/>
</dbReference>
<evidence type="ECO:0000256" key="6">
    <source>
        <dbReference type="SAM" id="Phobius"/>
    </source>
</evidence>
<keyword evidence="2" id="KW-0285">Flavoprotein</keyword>
<dbReference type="InterPro" id="IPR000960">
    <property type="entry name" value="Flavin_mOase"/>
</dbReference>
<evidence type="ECO:0000256" key="4">
    <source>
        <dbReference type="ARBA" id="ARBA00022857"/>
    </source>
</evidence>
<evidence type="ECO:0000313" key="7">
    <source>
        <dbReference type="EMBL" id="KUJ07721.1"/>
    </source>
</evidence>
<gene>
    <name evidence="7" type="ORF">LY89DRAFT_691457</name>
</gene>
<dbReference type="KEGG" id="psco:LY89DRAFT_691457"/>
<proteinExistence type="inferred from homology"/>
<dbReference type="PRINTS" id="PR00419">
    <property type="entry name" value="ADXRDTASE"/>
</dbReference>
<dbReference type="GO" id="GO:0050660">
    <property type="term" value="F:flavin adenine dinucleotide binding"/>
    <property type="evidence" value="ECO:0007669"/>
    <property type="project" value="InterPro"/>
</dbReference>
<name>A0A132B5V5_MOLSC</name>
<dbReference type="SUPFAM" id="SSF51905">
    <property type="entry name" value="FAD/NAD(P)-binding domain"/>
    <property type="match status" value="2"/>
</dbReference>
<evidence type="ECO:0000256" key="1">
    <source>
        <dbReference type="ARBA" id="ARBA00009183"/>
    </source>
</evidence>